<name>A0A545TIW2_9GAMM</name>
<dbReference type="RefSeq" id="WP_142888529.1">
    <property type="nucleotide sequence ID" value="NZ_VIKR01000001.1"/>
</dbReference>
<protein>
    <recommendedName>
        <fullName evidence="4">Outer membrane beta-barrel protein</fullName>
    </recommendedName>
</protein>
<evidence type="ECO:0008006" key="4">
    <source>
        <dbReference type="Google" id="ProtNLM"/>
    </source>
</evidence>
<dbReference type="EMBL" id="VIKR01000001">
    <property type="protein sequence ID" value="TQV77169.1"/>
    <property type="molecule type" value="Genomic_DNA"/>
</dbReference>
<feature type="signal peptide" evidence="1">
    <location>
        <begin position="1"/>
        <end position="32"/>
    </location>
</feature>
<comment type="caution">
    <text evidence="2">The sequence shown here is derived from an EMBL/GenBank/DDBJ whole genome shotgun (WGS) entry which is preliminary data.</text>
</comment>
<keyword evidence="3" id="KW-1185">Reference proteome</keyword>
<dbReference type="AlphaFoldDB" id="A0A545TIW2"/>
<dbReference type="Proteomes" id="UP000317839">
    <property type="component" value="Unassembled WGS sequence"/>
</dbReference>
<evidence type="ECO:0000313" key="2">
    <source>
        <dbReference type="EMBL" id="TQV77169.1"/>
    </source>
</evidence>
<dbReference type="OrthoDB" id="9803988at2"/>
<keyword evidence="1" id="KW-0732">Signal</keyword>
<proteinExistence type="predicted"/>
<gene>
    <name evidence="2" type="ORF">FLL45_04265</name>
</gene>
<feature type="chain" id="PRO_5022242541" description="Outer membrane beta-barrel protein" evidence="1">
    <location>
        <begin position="33"/>
        <end position="386"/>
    </location>
</feature>
<evidence type="ECO:0000313" key="3">
    <source>
        <dbReference type="Proteomes" id="UP000317839"/>
    </source>
</evidence>
<sequence>MDKQQKVETNKLIKLAGAVAVSASLFAAPAQAGIKFNTKAIAGLDDNPHELSERLGSEQQEFYQADFRLRADYDRTLYLIAGAEKSLYVNDDRADQFKTNLELMLRHDFTIFDEKFKYRINAQQRTNDETFVSRRSGLVGTFSGQSIADRYDFTTTDYSAELSYENERDAEFTLRFEQREKDYEDFEITGLSDLDYTQNRYSFEVEFNVDDTGRFVLETEYLEREFLDRRARDVLGNDIADTDLRFYYAQVTAGYLYRPDRDTRWRYTFHYQARTDNGGGYYDSDNSYLQIYTKYEMATYHTLRARLRVGVFTYDNRTDRDELTLEDDNRERAGGSLKIDYEWVLWTLFDSNLGLYFEVEARNFNSTDDDYTFRRQRAAVGVRWEL</sequence>
<evidence type="ECO:0000256" key="1">
    <source>
        <dbReference type="SAM" id="SignalP"/>
    </source>
</evidence>
<accession>A0A545TIW2</accession>
<reference evidence="2 3" key="1">
    <citation type="submission" date="2019-06" db="EMBL/GenBank/DDBJ databases">
        <title>Draft genome of Aliikangiella marina GYP-15.</title>
        <authorList>
            <person name="Wang G."/>
        </authorList>
    </citation>
    <scope>NUCLEOTIDE SEQUENCE [LARGE SCALE GENOMIC DNA]</scope>
    <source>
        <strain evidence="2 3">GYP-15</strain>
    </source>
</reference>
<organism evidence="2 3">
    <name type="scientific">Aliikangiella marina</name>
    <dbReference type="NCBI Taxonomy" id="1712262"/>
    <lineage>
        <taxon>Bacteria</taxon>
        <taxon>Pseudomonadati</taxon>
        <taxon>Pseudomonadota</taxon>
        <taxon>Gammaproteobacteria</taxon>
        <taxon>Oceanospirillales</taxon>
        <taxon>Pleioneaceae</taxon>
        <taxon>Aliikangiella</taxon>
    </lineage>
</organism>